<reference evidence="3" key="1">
    <citation type="submission" date="2017-02" db="EMBL/GenBank/DDBJ databases">
        <authorList>
            <person name="Varghese N."/>
            <person name="Submissions S."/>
        </authorList>
    </citation>
    <scope>NUCLEOTIDE SEQUENCE [LARGE SCALE GENOMIC DNA]</scope>
    <source>
        <strain evidence="3">UM2</strain>
    </source>
</reference>
<sequence length="142" mass="15104">MKALVRKRARITRVRAAQHLLAASAAASAEAQVDQLETNAAKLASLRDSLTLPVGPVSGAALQNRGELALRLDNARHGLSGAIASAKATAEQKVAERLEARQRQESAAKLDARAVQALTEWTEARMAASFRPKLAKTNEGDN</sequence>
<evidence type="ECO:0008006" key="4">
    <source>
        <dbReference type="Google" id="ProtNLM"/>
    </source>
</evidence>
<feature type="signal peptide" evidence="1">
    <location>
        <begin position="1"/>
        <end position="31"/>
    </location>
</feature>
<keyword evidence="1" id="KW-0732">Signal</keyword>
<evidence type="ECO:0000313" key="2">
    <source>
        <dbReference type="EMBL" id="SKB52772.1"/>
    </source>
</evidence>
<gene>
    <name evidence="2" type="ORF">SAMN06295920_103445</name>
</gene>
<dbReference type="Proteomes" id="UP000189818">
    <property type="component" value="Unassembled WGS sequence"/>
</dbReference>
<dbReference type="OrthoDB" id="7596720at2"/>
<dbReference type="AlphaFoldDB" id="A0A1T5BZG0"/>
<evidence type="ECO:0000256" key="1">
    <source>
        <dbReference type="SAM" id="SignalP"/>
    </source>
</evidence>
<keyword evidence="3" id="KW-1185">Reference proteome</keyword>
<organism evidence="2 3">
    <name type="scientific">Rhizorhabdus histidinilytica</name>
    <dbReference type="NCBI Taxonomy" id="439228"/>
    <lineage>
        <taxon>Bacteria</taxon>
        <taxon>Pseudomonadati</taxon>
        <taxon>Pseudomonadota</taxon>
        <taxon>Alphaproteobacteria</taxon>
        <taxon>Sphingomonadales</taxon>
        <taxon>Sphingomonadaceae</taxon>
        <taxon>Rhizorhabdus</taxon>
    </lineage>
</organism>
<dbReference type="STRING" id="439228.SAMN06295920_103445"/>
<accession>A0A1T5BZG0</accession>
<feature type="chain" id="PRO_5013205131" description="Flagellar export protein FliJ" evidence="1">
    <location>
        <begin position="32"/>
        <end position="142"/>
    </location>
</feature>
<proteinExistence type="predicted"/>
<name>A0A1T5BZG0_9SPHN</name>
<evidence type="ECO:0000313" key="3">
    <source>
        <dbReference type="Proteomes" id="UP000189818"/>
    </source>
</evidence>
<dbReference type="RefSeq" id="WP_079647787.1">
    <property type="nucleotide sequence ID" value="NZ_FUYM01000003.1"/>
</dbReference>
<dbReference type="EMBL" id="FUYM01000003">
    <property type="protein sequence ID" value="SKB52772.1"/>
    <property type="molecule type" value="Genomic_DNA"/>
</dbReference>
<protein>
    <recommendedName>
        <fullName evidence="4">Flagellar export protein FliJ</fullName>
    </recommendedName>
</protein>